<proteinExistence type="predicted"/>
<keyword evidence="3" id="KW-1185">Reference proteome</keyword>
<dbReference type="Proteomes" id="UP001139286">
    <property type="component" value="Unassembled WGS sequence"/>
</dbReference>
<sequence length="210" mass="23237">MKKAFLLMGTLLMFWSCTTKPKIIACVGDSITAGARHKKQSVTAYPKVLSDLLGDDYSVVNLGRSGATALINGNLPYWNCKEFSNVFAVKPDIITIKLGTNDSKPQNWNARDFKESYQSLIDTFQTMSSSPKIVLCLPVPVYEHSKFSINGDIVKQEVIPIIKALATENNLSVIDLYEPFIDKEKLVPDGVHPEEEGAALMAKLISKKLQ</sequence>
<dbReference type="EMBL" id="JAJAPX010000002">
    <property type="protein sequence ID" value="MCB4807851.1"/>
    <property type="molecule type" value="Genomic_DNA"/>
</dbReference>
<accession>A0A9X1I4S3</accession>
<dbReference type="InterPro" id="IPR013830">
    <property type="entry name" value="SGNH_hydro"/>
</dbReference>
<evidence type="ECO:0000313" key="2">
    <source>
        <dbReference type="EMBL" id="MCB4807851.1"/>
    </source>
</evidence>
<dbReference type="SUPFAM" id="SSF52266">
    <property type="entry name" value="SGNH hydrolase"/>
    <property type="match status" value="1"/>
</dbReference>
<dbReference type="RefSeq" id="WP_226695276.1">
    <property type="nucleotide sequence ID" value="NZ_JAJAPX010000002.1"/>
</dbReference>
<reference evidence="2" key="1">
    <citation type="submission" date="2021-10" db="EMBL/GenBank/DDBJ databases">
        <title>Tamlana sargassums sp. nov., and Tamlana laminarinivorans sp. nov., two new bacteria isolated from the brown alga.</title>
        <authorList>
            <person name="Li J."/>
        </authorList>
    </citation>
    <scope>NUCLEOTIDE SEQUENCE</scope>
    <source>
        <strain evidence="2">62-3</strain>
    </source>
</reference>
<dbReference type="PANTHER" id="PTHR30383:SF5">
    <property type="entry name" value="SGNH HYDROLASE-TYPE ESTERASE DOMAIN-CONTAINING PROTEIN"/>
    <property type="match status" value="1"/>
</dbReference>
<dbReference type="Pfam" id="PF13472">
    <property type="entry name" value="Lipase_GDSL_2"/>
    <property type="match status" value="1"/>
</dbReference>
<dbReference type="PANTHER" id="PTHR30383">
    <property type="entry name" value="THIOESTERASE 1/PROTEASE 1/LYSOPHOSPHOLIPASE L1"/>
    <property type="match status" value="1"/>
</dbReference>
<evidence type="ECO:0000259" key="1">
    <source>
        <dbReference type="Pfam" id="PF13472"/>
    </source>
</evidence>
<name>A0A9X1I4S3_9FLAO</name>
<dbReference type="GO" id="GO:0004622">
    <property type="term" value="F:phosphatidylcholine lysophospholipase activity"/>
    <property type="evidence" value="ECO:0007669"/>
    <property type="project" value="TreeGrafter"/>
</dbReference>
<organism evidence="2 3">
    <name type="scientific">Neotamlana sargassicola</name>
    <dbReference type="NCBI Taxonomy" id="2883125"/>
    <lineage>
        <taxon>Bacteria</taxon>
        <taxon>Pseudomonadati</taxon>
        <taxon>Bacteroidota</taxon>
        <taxon>Flavobacteriia</taxon>
        <taxon>Flavobacteriales</taxon>
        <taxon>Flavobacteriaceae</taxon>
        <taxon>Neotamlana</taxon>
    </lineage>
</organism>
<dbReference type="AlphaFoldDB" id="A0A9X1I4S3"/>
<feature type="domain" description="SGNH hydrolase-type esterase" evidence="1">
    <location>
        <begin position="26"/>
        <end position="199"/>
    </location>
</feature>
<dbReference type="InterPro" id="IPR036514">
    <property type="entry name" value="SGNH_hydro_sf"/>
</dbReference>
<comment type="caution">
    <text evidence="2">The sequence shown here is derived from an EMBL/GenBank/DDBJ whole genome shotgun (WGS) entry which is preliminary data.</text>
</comment>
<dbReference type="InterPro" id="IPR051532">
    <property type="entry name" value="Ester_Hydrolysis_Enzymes"/>
</dbReference>
<evidence type="ECO:0000313" key="3">
    <source>
        <dbReference type="Proteomes" id="UP001139286"/>
    </source>
</evidence>
<protein>
    <submittedName>
        <fullName evidence="2">GDSL-type esterase/lipase family protein</fullName>
    </submittedName>
</protein>
<gene>
    <name evidence="2" type="ORF">LG651_06275</name>
</gene>
<dbReference type="Gene3D" id="3.40.50.1110">
    <property type="entry name" value="SGNH hydrolase"/>
    <property type="match status" value="1"/>
</dbReference>